<reference evidence="7 8" key="1">
    <citation type="submission" date="2018-11" db="EMBL/GenBank/DDBJ databases">
        <authorList>
            <person name="Da X."/>
        </authorList>
    </citation>
    <scope>NUCLEOTIDE SEQUENCE [LARGE SCALE GENOMIC DNA]</scope>
    <source>
        <strain evidence="7 8">S14-144</strain>
    </source>
</reference>
<dbReference type="SUPFAM" id="SSF103473">
    <property type="entry name" value="MFS general substrate transporter"/>
    <property type="match status" value="1"/>
</dbReference>
<dbReference type="EMBL" id="CP034170">
    <property type="protein sequence ID" value="AZI59647.1"/>
    <property type="molecule type" value="Genomic_DNA"/>
</dbReference>
<dbReference type="PROSITE" id="PS50850">
    <property type="entry name" value="MFS"/>
    <property type="match status" value="1"/>
</dbReference>
<feature type="transmembrane region" description="Helical" evidence="5">
    <location>
        <begin position="310"/>
        <end position="329"/>
    </location>
</feature>
<dbReference type="Proteomes" id="UP000268084">
    <property type="component" value="Chromosome"/>
</dbReference>
<keyword evidence="3 5" id="KW-1133">Transmembrane helix</keyword>
<feature type="transmembrane region" description="Helical" evidence="5">
    <location>
        <begin position="213"/>
        <end position="234"/>
    </location>
</feature>
<dbReference type="Gene3D" id="1.20.1250.20">
    <property type="entry name" value="MFS general substrate transporter like domains"/>
    <property type="match status" value="1"/>
</dbReference>
<feature type="transmembrane region" description="Helical" evidence="5">
    <location>
        <begin position="246"/>
        <end position="270"/>
    </location>
</feature>
<organism evidence="7 8">
    <name type="scientific">Nakamurella antarctica</name>
    <dbReference type="NCBI Taxonomy" id="1902245"/>
    <lineage>
        <taxon>Bacteria</taxon>
        <taxon>Bacillati</taxon>
        <taxon>Actinomycetota</taxon>
        <taxon>Actinomycetes</taxon>
        <taxon>Nakamurellales</taxon>
        <taxon>Nakamurellaceae</taxon>
        <taxon>Nakamurella</taxon>
    </lineage>
</organism>
<evidence type="ECO:0000256" key="5">
    <source>
        <dbReference type="SAM" id="Phobius"/>
    </source>
</evidence>
<dbReference type="GO" id="GO:0022857">
    <property type="term" value="F:transmembrane transporter activity"/>
    <property type="evidence" value="ECO:0007669"/>
    <property type="project" value="InterPro"/>
</dbReference>
<feature type="transmembrane region" description="Helical" evidence="5">
    <location>
        <begin position="191"/>
        <end position="207"/>
    </location>
</feature>
<name>A0A3G8ZSA4_9ACTN</name>
<reference evidence="7 8" key="2">
    <citation type="submission" date="2018-12" db="EMBL/GenBank/DDBJ databases">
        <title>Nakamurella antarcticus sp. nov., isolated from Antarctica South Shetland Islands soil.</title>
        <authorList>
            <person name="Peng F."/>
        </authorList>
    </citation>
    <scope>NUCLEOTIDE SEQUENCE [LARGE SCALE GENOMIC DNA]</scope>
    <source>
        <strain evidence="7 8">S14-144</strain>
    </source>
</reference>
<feature type="transmembrane region" description="Helical" evidence="5">
    <location>
        <begin position="91"/>
        <end position="108"/>
    </location>
</feature>
<feature type="transmembrane region" description="Helical" evidence="5">
    <location>
        <begin position="30"/>
        <end position="51"/>
    </location>
</feature>
<feature type="transmembrane region" description="Helical" evidence="5">
    <location>
        <begin position="404"/>
        <end position="424"/>
    </location>
</feature>
<dbReference type="Pfam" id="PF07690">
    <property type="entry name" value="MFS_1"/>
    <property type="match status" value="1"/>
</dbReference>
<feature type="transmembrane region" description="Helical" evidence="5">
    <location>
        <begin position="335"/>
        <end position="360"/>
    </location>
</feature>
<feature type="transmembrane region" description="Helical" evidence="5">
    <location>
        <begin position="380"/>
        <end position="398"/>
    </location>
</feature>
<dbReference type="InterPro" id="IPR036259">
    <property type="entry name" value="MFS_trans_sf"/>
</dbReference>
<keyword evidence="4 5" id="KW-0472">Membrane</keyword>
<feature type="transmembrane region" description="Helical" evidence="5">
    <location>
        <begin position="276"/>
        <end position="298"/>
    </location>
</feature>
<feature type="transmembrane region" description="Helical" evidence="5">
    <location>
        <begin position="148"/>
        <end position="170"/>
    </location>
</feature>
<evidence type="ECO:0000256" key="1">
    <source>
        <dbReference type="ARBA" id="ARBA00004651"/>
    </source>
</evidence>
<evidence type="ECO:0000256" key="4">
    <source>
        <dbReference type="ARBA" id="ARBA00023136"/>
    </source>
</evidence>
<comment type="subcellular location">
    <subcellularLocation>
        <location evidence="1">Cell membrane</location>
        <topology evidence="1">Multi-pass membrane protein</topology>
    </subcellularLocation>
</comment>
<keyword evidence="8" id="KW-1185">Reference proteome</keyword>
<accession>A0A3G8ZSA4</accession>
<keyword evidence="2 5" id="KW-0812">Transmembrane</keyword>
<proteinExistence type="predicted"/>
<feature type="transmembrane region" description="Helical" evidence="5">
    <location>
        <begin position="63"/>
        <end position="85"/>
    </location>
</feature>
<evidence type="ECO:0000256" key="2">
    <source>
        <dbReference type="ARBA" id="ARBA00022692"/>
    </source>
</evidence>
<evidence type="ECO:0000256" key="3">
    <source>
        <dbReference type="ARBA" id="ARBA00022989"/>
    </source>
</evidence>
<evidence type="ECO:0000313" key="7">
    <source>
        <dbReference type="EMBL" id="AZI59647.1"/>
    </source>
</evidence>
<dbReference type="InterPro" id="IPR011701">
    <property type="entry name" value="MFS"/>
</dbReference>
<sequence>MAALMALLAFESLAVTTAMPVIAEDLNGLALYSMAFAGTLAASVVGMVVAGQASDRGGLARPLWAGLALFIAGLVIAGTAVWMPVLVLGRLVQGLGSGALSVILYVMVARVYPLALRPKIFAAFAAAWVVPALIGPFIAGLVVEHLHWRWVFFGAIMLALPAAFMIRGAANRSQIDIAEVKARTPADHVKVLLAIAASASVVLLHFGGQQTGVVAIIALAVGIAGLVMVVPRLLPHGTVTASPGIPAAIALRAVAGAGFTVAEVFLPLLLIRERGLTPGMAGLVLTAAALTWSTGSWLRGRSSTGHQRYLAWGSAAIAVAIIAAALPLWPHIPIFVAVIGWAVGGLGMGLVYPTLSLLTLELSPVSQQGANSSALQLAEALSTATFLAVTGFAFALLITATPVAAYLACFGLAVLLALVSMWIARRVLAAPSPVTVGAATATEPG</sequence>
<feature type="transmembrane region" description="Helical" evidence="5">
    <location>
        <begin position="120"/>
        <end position="142"/>
    </location>
</feature>
<dbReference type="InterPro" id="IPR020846">
    <property type="entry name" value="MFS_dom"/>
</dbReference>
<dbReference type="PANTHER" id="PTHR23501">
    <property type="entry name" value="MAJOR FACILITATOR SUPERFAMILY"/>
    <property type="match status" value="1"/>
</dbReference>
<evidence type="ECO:0000259" key="6">
    <source>
        <dbReference type="PROSITE" id="PS50850"/>
    </source>
</evidence>
<dbReference type="GO" id="GO:0005886">
    <property type="term" value="C:plasma membrane"/>
    <property type="evidence" value="ECO:0007669"/>
    <property type="project" value="UniProtKB-SubCell"/>
</dbReference>
<dbReference type="Gene3D" id="1.20.1720.10">
    <property type="entry name" value="Multidrug resistance protein D"/>
    <property type="match status" value="1"/>
</dbReference>
<evidence type="ECO:0000313" key="8">
    <source>
        <dbReference type="Proteomes" id="UP000268084"/>
    </source>
</evidence>
<dbReference type="OrthoDB" id="9778875at2"/>
<dbReference type="PRINTS" id="PR01036">
    <property type="entry name" value="TCRTETB"/>
</dbReference>
<feature type="domain" description="Major facilitator superfamily (MFS) profile" evidence="6">
    <location>
        <begin position="1"/>
        <end position="428"/>
    </location>
</feature>
<protein>
    <submittedName>
        <fullName evidence="7">MFS transporter</fullName>
    </submittedName>
</protein>
<dbReference type="PANTHER" id="PTHR23501:SF154">
    <property type="entry name" value="MULTIDRUG-EFFLUX TRANSPORTER RV1634-RELATED"/>
    <property type="match status" value="1"/>
</dbReference>
<gene>
    <name evidence="7" type="ORF">EH165_14380</name>
</gene>
<dbReference type="KEGG" id="nak:EH165_14380"/>
<dbReference type="AlphaFoldDB" id="A0A3G8ZSA4"/>